<evidence type="ECO:0000313" key="2">
    <source>
        <dbReference type="Proteomes" id="UP001066276"/>
    </source>
</evidence>
<protein>
    <submittedName>
        <fullName evidence="1">Uncharacterized protein</fullName>
    </submittedName>
</protein>
<comment type="caution">
    <text evidence="1">The sequence shown here is derived from an EMBL/GenBank/DDBJ whole genome shotgun (WGS) entry which is preliminary data.</text>
</comment>
<dbReference type="AlphaFoldDB" id="A0AAV7PGQ0"/>
<evidence type="ECO:0000313" key="1">
    <source>
        <dbReference type="EMBL" id="KAJ1127305.1"/>
    </source>
</evidence>
<dbReference type="EMBL" id="JANPWB010000011">
    <property type="protein sequence ID" value="KAJ1127305.1"/>
    <property type="molecule type" value="Genomic_DNA"/>
</dbReference>
<sequence>MGPALESSSRCRTAVDRTEDIAGHKDPRCCGTQTAGEQDGGCLLGLDQRSLEAHDDGALKGPGAVVTLVLARPSLAGLEQQHWPILQRGEAGLAKEALTVSALGGAPAWDSRGSAVSLLGLGVLRRPQTPGGGVQPPHLHLVISGEAERWRPPWVAWLGVLWIPLVPRMVRRRRW</sequence>
<accession>A0AAV7PGQ0</accession>
<gene>
    <name evidence="1" type="ORF">NDU88_005708</name>
</gene>
<proteinExistence type="predicted"/>
<dbReference type="Proteomes" id="UP001066276">
    <property type="component" value="Chromosome 7"/>
</dbReference>
<reference evidence="1" key="1">
    <citation type="journal article" date="2022" name="bioRxiv">
        <title>Sequencing and chromosome-scale assembly of the giantPleurodeles waltlgenome.</title>
        <authorList>
            <person name="Brown T."/>
            <person name="Elewa A."/>
            <person name="Iarovenko S."/>
            <person name="Subramanian E."/>
            <person name="Araus A.J."/>
            <person name="Petzold A."/>
            <person name="Susuki M."/>
            <person name="Suzuki K.-i.T."/>
            <person name="Hayashi T."/>
            <person name="Toyoda A."/>
            <person name="Oliveira C."/>
            <person name="Osipova E."/>
            <person name="Leigh N.D."/>
            <person name="Simon A."/>
            <person name="Yun M.H."/>
        </authorList>
    </citation>
    <scope>NUCLEOTIDE SEQUENCE</scope>
    <source>
        <strain evidence="1">20211129_DDA</strain>
        <tissue evidence="1">Liver</tissue>
    </source>
</reference>
<name>A0AAV7PGQ0_PLEWA</name>
<organism evidence="1 2">
    <name type="scientific">Pleurodeles waltl</name>
    <name type="common">Iberian ribbed newt</name>
    <dbReference type="NCBI Taxonomy" id="8319"/>
    <lineage>
        <taxon>Eukaryota</taxon>
        <taxon>Metazoa</taxon>
        <taxon>Chordata</taxon>
        <taxon>Craniata</taxon>
        <taxon>Vertebrata</taxon>
        <taxon>Euteleostomi</taxon>
        <taxon>Amphibia</taxon>
        <taxon>Batrachia</taxon>
        <taxon>Caudata</taxon>
        <taxon>Salamandroidea</taxon>
        <taxon>Salamandridae</taxon>
        <taxon>Pleurodelinae</taxon>
        <taxon>Pleurodeles</taxon>
    </lineage>
</organism>
<keyword evidence="2" id="KW-1185">Reference proteome</keyword>